<reference evidence="2" key="1">
    <citation type="journal article" date="2021" name="bioRxiv">
        <title>Whole Genome Assembly and Annotation of Northern Wild Rice, Zizania palustris L., Supports a Whole Genome Duplication in the Zizania Genus.</title>
        <authorList>
            <person name="Haas M."/>
            <person name="Kono T."/>
            <person name="Macchietto M."/>
            <person name="Millas R."/>
            <person name="McGilp L."/>
            <person name="Shao M."/>
            <person name="Duquette J."/>
            <person name="Hirsch C.N."/>
            <person name="Kimball J."/>
        </authorList>
    </citation>
    <scope>NUCLEOTIDE SEQUENCE</scope>
    <source>
        <tissue evidence="2">Fresh leaf tissue</tissue>
    </source>
</reference>
<feature type="region of interest" description="Disordered" evidence="1">
    <location>
        <begin position="1"/>
        <end position="85"/>
    </location>
</feature>
<evidence type="ECO:0000313" key="2">
    <source>
        <dbReference type="EMBL" id="KAG8092241.1"/>
    </source>
</evidence>
<dbReference type="Proteomes" id="UP000729402">
    <property type="component" value="Unassembled WGS sequence"/>
</dbReference>
<sequence>MVAAKHQSAEIQKSHKMAGKPHEFHPVVAHALHSLMDPRIKTGRNEAEKLDLKRSQLRKNSSKDDESKQQQPPETVRPERERRSSFCLFMRTLEQSSGE</sequence>
<proteinExistence type="predicted"/>
<organism evidence="2 3">
    <name type="scientific">Zizania palustris</name>
    <name type="common">Northern wild rice</name>
    <dbReference type="NCBI Taxonomy" id="103762"/>
    <lineage>
        <taxon>Eukaryota</taxon>
        <taxon>Viridiplantae</taxon>
        <taxon>Streptophyta</taxon>
        <taxon>Embryophyta</taxon>
        <taxon>Tracheophyta</taxon>
        <taxon>Spermatophyta</taxon>
        <taxon>Magnoliopsida</taxon>
        <taxon>Liliopsida</taxon>
        <taxon>Poales</taxon>
        <taxon>Poaceae</taxon>
        <taxon>BOP clade</taxon>
        <taxon>Oryzoideae</taxon>
        <taxon>Oryzeae</taxon>
        <taxon>Zizaniinae</taxon>
        <taxon>Zizania</taxon>
    </lineage>
</organism>
<gene>
    <name evidence="2" type="ORF">GUJ93_ZPchr0012g21764</name>
</gene>
<protein>
    <submittedName>
        <fullName evidence="2">Uncharacterized protein</fullName>
    </submittedName>
</protein>
<accession>A0A8J5WP16</accession>
<name>A0A8J5WP16_ZIZPA</name>
<reference evidence="2" key="2">
    <citation type="submission" date="2021-02" db="EMBL/GenBank/DDBJ databases">
        <authorList>
            <person name="Kimball J.A."/>
            <person name="Haas M.W."/>
            <person name="Macchietto M."/>
            <person name="Kono T."/>
            <person name="Duquette J."/>
            <person name="Shao M."/>
        </authorList>
    </citation>
    <scope>NUCLEOTIDE SEQUENCE</scope>
    <source>
        <tissue evidence="2">Fresh leaf tissue</tissue>
    </source>
</reference>
<keyword evidence="3" id="KW-1185">Reference proteome</keyword>
<evidence type="ECO:0000256" key="1">
    <source>
        <dbReference type="SAM" id="MobiDB-lite"/>
    </source>
</evidence>
<dbReference type="EMBL" id="JAAALK010000080">
    <property type="protein sequence ID" value="KAG8092241.1"/>
    <property type="molecule type" value="Genomic_DNA"/>
</dbReference>
<dbReference type="OrthoDB" id="2013972at2759"/>
<comment type="caution">
    <text evidence="2">The sequence shown here is derived from an EMBL/GenBank/DDBJ whole genome shotgun (WGS) entry which is preliminary data.</text>
</comment>
<dbReference type="AlphaFoldDB" id="A0A8J5WP16"/>
<feature type="compositionally biased region" description="Basic and acidic residues" evidence="1">
    <location>
        <begin position="36"/>
        <end position="54"/>
    </location>
</feature>
<evidence type="ECO:0000313" key="3">
    <source>
        <dbReference type="Proteomes" id="UP000729402"/>
    </source>
</evidence>